<proteinExistence type="predicted"/>
<accession>A0AAE0TMI3</accession>
<feature type="signal peptide" evidence="1">
    <location>
        <begin position="1"/>
        <end position="17"/>
    </location>
</feature>
<reference evidence="2" key="1">
    <citation type="submission" date="2023-07" db="EMBL/GenBank/DDBJ databases">
        <title>Black Yeasts Isolated from many extreme environments.</title>
        <authorList>
            <person name="Coleine C."/>
            <person name="Stajich J.E."/>
            <person name="Selbmann L."/>
        </authorList>
    </citation>
    <scope>NUCLEOTIDE SEQUENCE</scope>
    <source>
        <strain evidence="2">CCFEE 5485</strain>
    </source>
</reference>
<dbReference type="EMBL" id="JAUTXT010000071">
    <property type="protein sequence ID" value="KAK3669809.1"/>
    <property type="molecule type" value="Genomic_DNA"/>
</dbReference>
<organism evidence="2 3">
    <name type="scientific">Recurvomyces mirabilis</name>
    <dbReference type="NCBI Taxonomy" id="574656"/>
    <lineage>
        <taxon>Eukaryota</taxon>
        <taxon>Fungi</taxon>
        <taxon>Dikarya</taxon>
        <taxon>Ascomycota</taxon>
        <taxon>Pezizomycotina</taxon>
        <taxon>Dothideomycetes</taxon>
        <taxon>Dothideomycetidae</taxon>
        <taxon>Mycosphaerellales</taxon>
        <taxon>Teratosphaeriaceae</taxon>
        <taxon>Recurvomyces</taxon>
    </lineage>
</organism>
<dbReference type="PANTHER" id="PTHR42060">
    <property type="entry name" value="NHL REPEAT-CONTAINING PROTEIN-RELATED"/>
    <property type="match status" value="1"/>
</dbReference>
<dbReference type="SUPFAM" id="SSF63829">
    <property type="entry name" value="Calcium-dependent phosphotriesterase"/>
    <property type="match status" value="1"/>
</dbReference>
<keyword evidence="3" id="KW-1185">Reference proteome</keyword>
<dbReference type="InterPro" id="IPR011042">
    <property type="entry name" value="6-blade_b-propeller_TolB-like"/>
</dbReference>
<gene>
    <name evidence="2" type="ORF">LTR78_010326</name>
</gene>
<dbReference type="Gene3D" id="2.120.10.30">
    <property type="entry name" value="TolB, C-terminal domain"/>
    <property type="match status" value="1"/>
</dbReference>
<keyword evidence="1" id="KW-0732">Signal</keyword>
<evidence type="ECO:0000313" key="3">
    <source>
        <dbReference type="Proteomes" id="UP001274830"/>
    </source>
</evidence>
<sequence length="335" mass="35434">MLFSHFGLLCASVFVSGSSDSNDTATLIYQYDPITWVENLAVRPNGSILPITTTSPRLNQLDPRAGTLQLVHDFSDHGNAIQGITAVGHDSYAVDVLTCNITALTCTSGSVTTWLVSFSIHQHGSADHTVTITEVTQFLQAGFLNGIAALNSETLLLADSFLGGIWSLAIATGVRSFLFTDSSMAPTAEIGTGINGLRVRPGLLYYTTSAQGTFNVLPIDPSTGNKTGEAIVLASGLAGPDDFEINDDTGEAYVCNGALNQILRIPIDERNVTASELDVLAEVPGPTSVRWGSEYLAHGGERLRQKLVYVSTVGGLAQYTTQNVTFGGAVYSIAP</sequence>
<dbReference type="PANTHER" id="PTHR42060:SF1">
    <property type="entry name" value="NHL REPEAT-CONTAINING PROTEIN"/>
    <property type="match status" value="1"/>
</dbReference>
<evidence type="ECO:0000313" key="2">
    <source>
        <dbReference type="EMBL" id="KAK3669809.1"/>
    </source>
</evidence>
<comment type="caution">
    <text evidence="2">The sequence shown here is derived from an EMBL/GenBank/DDBJ whole genome shotgun (WGS) entry which is preliminary data.</text>
</comment>
<dbReference type="AlphaFoldDB" id="A0AAE0TMI3"/>
<evidence type="ECO:0000256" key="1">
    <source>
        <dbReference type="SAM" id="SignalP"/>
    </source>
</evidence>
<feature type="chain" id="PRO_5042110871" evidence="1">
    <location>
        <begin position="18"/>
        <end position="335"/>
    </location>
</feature>
<dbReference type="Proteomes" id="UP001274830">
    <property type="component" value="Unassembled WGS sequence"/>
</dbReference>
<protein>
    <submittedName>
        <fullName evidence="2">Uncharacterized protein</fullName>
    </submittedName>
</protein>
<name>A0AAE0TMI3_9PEZI</name>
<dbReference type="InterPro" id="IPR052998">
    <property type="entry name" value="Hetero-Diels-Alderase-like"/>
</dbReference>